<protein>
    <recommendedName>
        <fullName evidence="3">Leucine-rich repeat domain-containing protein</fullName>
    </recommendedName>
</protein>
<gene>
    <name evidence="1" type="ORF">FLP_08780</name>
</gene>
<name>A0ABX2XK23_9FLAO</name>
<evidence type="ECO:0008006" key="3">
    <source>
        <dbReference type="Google" id="ProtNLM"/>
    </source>
</evidence>
<dbReference type="RefSeq" id="WP_065449157.1">
    <property type="nucleotide sequence ID" value="NZ_LVEN01000013.1"/>
</dbReference>
<comment type="caution">
    <text evidence="1">The sequence shown here is derived from an EMBL/GenBank/DDBJ whole genome shotgun (WGS) entry which is preliminary data.</text>
</comment>
<keyword evidence="2" id="KW-1185">Reference proteome</keyword>
<dbReference type="EMBL" id="LVEN01000013">
    <property type="protein sequence ID" value="OCB75551.1"/>
    <property type="molecule type" value="Genomic_DNA"/>
</dbReference>
<evidence type="ECO:0000313" key="2">
    <source>
        <dbReference type="Proteomes" id="UP000093343"/>
    </source>
</evidence>
<accession>A0ABX2XK23</accession>
<dbReference type="InterPro" id="IPR032675">
    <property type="entry name" value="LRR_dom_sf"/>
</dbReference>
<reference evidence="2" key="1">
    <citation type="submission" date="2016-03" db="EMBL/GenBank/DDBJ databases">
        <title>Draft genome sequence of Paenibacillus glacialis DSM 22343.</title>
        <authorList>
            <person name="Shin S.-K."/>
            <person name="Yi H."/>
        </authorList>
    </citation>
    <scope>NUCLEOTIDE SEQUENCE [LARGE SCALE GENOMIC DNA]</scope>
    <source>
        <strain evidence="2">CCUG 60099</strain>
    </source>
</reference>
<dbReference type="Gene3D" id="3.80.10.10">
    <property type="entry name" value="Ribonuclease Inhibitor"/>
    <property type="match status" value="1"/>
</dbReference>
<proteinExistence type="predicted"/>
<organism evidence="1 2">
    <name type="scientific">Flavobacterium piscis</name>
    <dbReference type="NCBI Taxonomy" id="1114874"/>
    <lineage>
        <taxon>Bacteria</taxon>
        <taxon>Pseudomonadati</taxon>
        <taxon>Bacteroidota</taxon>
        <taxon>Flavobacteriia</taxon>
        <taxon>Flavobacteriales</taxon>
        <taxon>Flavobacteriaceae</taxon>
        <taxon>Flavobacterium</taxon>
    </lineage>
</organism>
<sequence length="265" mass="29953">MITKVQIENIVKRYNIKLDRFILREDLVDVHGSVKITNTSLRKLPIRFGRVSGDFYCYANKLQTLKGSPDFVGGDFNCANNQLTSLKGSPSSVGRDFACHENSLTSLKGCPTHIHGNFNAFLNKLVTLDGAPEIIGGNCSLFENDLISLESSLRHVGSSLHVTGNPLTNLIGLPEYIGNILSINNRTSIYMGKKNCQVKRIEIEIQKKPHKKDFYLPPIIVQNQKYLPTVFKYMYYLKDDIFSDDDKLNQSNFENIIYDIKSGLR</sequence>
<evidence type="ECO:0000313" key="1">
    <source>
        <dbReference type="EMBL" id="OCB75551.1"/>
    </source>
</evidence>
<dbReference type="Proteomes" id="UP000093343">
    <property type="component" value="Unassembled WGS sequence"/>
</dbReference>